<dbReference type="RefSeq" id="WP_116613107.1">
    <property type="nucleotide sequence ID" value="NZ_QEOB01000015.1"/>
</dbReference>
<evidence type="ECO:0000313" key="2">
    <source>
        <dbReference type="Proteomes" id="UP000245712"/>
    </source>
</evidence>
<dbReference type="Proteomes" id="UP000245712">
    <property type="component" value="Unassembled WGS sequence"/>
</dbReference>
<evidence type="ECO:0008006" key="3">
    <source>
        <dbReference type="Google" id="ProtNLM"/>
    </source>
</evidence>
<protein>
    <recommendedName>
        <fullName evidence="3">BrnA antitoxin of type II toxin-antitoxin system</fullName>
    </recommendedName>
</protein>
<reference evidence="1 2" key="1">
    <citation type="submission" date="2018-05" db="EMBL/GenBank/DDBJ databases">
        <title>Genomic Encyclopedia of Type Strains, Phase IV (KMG-V): Genome sequencing to study the core and pangenomes of soil and plant-associated prokaryotes.</title>
        <authorList>
            <person name="Whitman W."/>
        </authorList>
    </citation>
    <scope>NUCLEOTIDE SEQUENCE [LARGE SCALE GENOMIC DNA]</scope>
    <source>
        <strain evidence="1 2">SCZa-39</strain>
    </source>
</reference>
<evidence type="ECO:0000313" key="1">
    <source>
        <dbReference type="EMBL" id="PVX77170.1"/>
    </source>
</evidence>
<gene>
    <name evidence="1" type="ORF">C7402_115229</name>
</gene>
<dbReference type="EMBL" id="QEOB01000015">
    <property type="protein sequence ID" value="PVX77170.1"/>
    <property type="molecule type" value="Genomic_DNA"/>
</dbReference>
<name>A0ABX5KJM5_9BURK</name>
<accession>A0ABX5KJM5</accession>
<organism evidence="1 2">
    <name type="scientific">Paraburkholderia unamae</name>
    <dbReference type="NCBI Taxonomy" id="219649"/>
    <lineage>
        <taxon>Bacteria</taxon>
        <taxon>Pseudomonadati</taxon>
        <taxon>Pseudomonadota</taxon>
        <taxon>Betaproteobacteria</taxon>
        <taxon>Burkholderiales</taxon>
        <taxon>Burkholderiaceae</taxon>
        <taxon>Paraburkholderia</taxon>
    </lineage>
</organism>
<proteinExistence type="predicted"/>
<sequence length="93" mass="11206">MKTTAIDDGEKVHFKYEEDVEDVLNYAHDKRVQEGEFEKMGEFKQIMRVPMSVMLDIKIKYGWDYMQKEHWPMVAKILKGPEYSKFRTTNRQI</sequence>
<comment type="caution">
    <text evidence="1">The sequence shown here is derived from an EMBL/GenBank/DDBJ whole genome shotgun (WGS) entry which is preliminary data.</text>
</comment>
<keyword evidence="2" id="KW-1185">Reference proteome</keyword>